<evidence type="ECO:0000256" key="2">
    <source>
        <dbReference type="ARBA" id="ARBA00002714"/>
    </source>
</evidence>
<dbReference type="NCBIfam" id="TIGR01499">
    <property type="entry name" value="folC"/>
    <property type="match status" value="1"/>
</dbReference>
<dbReference type="EMBL" id="SJPX01000001">
    <property type="protein sequence ID" value="TWU57620.1"/>
    <property type="molecule type" value="Genomic_DNA"/>
</dbReference>
<dbReference type="InterPro" id="IPR036565">
    <property type="entry name" value="Mur-like_cat_sf"/>
</dbReference>
<dbReference type="SUPFAM" id="SSF53623">
    <property type="entry name" value="MurD-like peptide ligases, catalytic domain"/>
    <property type="match status" value="1"/>
</dbReference>
<comment type="catalytic activity">
    <reaction evidence="21">
        <text>7,8-dihydropteroate + L-glutamate + ATP = 7,8-dihydrofolate + ADP + phosphate + H(+)</text>
        <dbReference type="Rhea" id="RHEA:23584"/>
        <dbReference type="ChEBI" id="CHEBI:15378"/>
        <dbReference type="ChEBI" id="CHEBI:17839"/>
        <dbReference type="ChEBI" id="CHEBI:29985"/>
        <dbReference type="ChEBI" id="CHEBI:30616"/>
        <dbReference type="ChEBI" id="CHEBI:43474"/>
        <dbReference type="ChEBI" id="CHEBI:57451"/>
        <dbReference type="ChEBI" id="CHEBI:456216"/>
        <dbReference type="EC" id="6.3.2.12"/>
    </reaction>
</comment>
<keyword evidence="10" id="KW-0479">Metal-binding</keyword>
<comment type="cofactor">
    <cofactor evidence="1">
        <name>Mg(2+)</name>
        <dbReference type="ChEBI" id="CHEBI:18420"/>
    </cofactor>
</comment>
<dbReference type="Pfam" id="PF08245">
    <property type="entry name" value="Mur_ligase_M"/>
    <property type="match status" value="1"/>
</dbReference>
<proteinExistence type="inferred from homology"/>
<evidence type="ECO:0000256" key="5">
    <source>
        <dbReference type="ARBA" id="ARBA00008276"/>
    </source>
</evidence>
<evidence type="ECO:0000256" key="8">
    <source>
        <dbReference type="ARBA" id="ARBA00019357"/>
    </source>
</evidence>
<keyword evidence="25" id="KW-1185">Reference proteome</keyword>
<dbReference type="SUPFAM" id="SSF53244">
    <property type="entry name" value="MurD-like peptide ligases, peptide-binding domain"/>
    <property type="match status" value="1"/>
</dbReference>
<dbReference type="Pfam" id="PF02875">
    <property type="entry name" value="Mur_ligase_C"/>
    <property type="match status" value="1"/>
</dbReference>
<evidence type="ECO:0000256" key="10">
    <source>
        <dbReference type="ARBA" id="ARBA00022723"/>
    </source>
</evidence>
<evidence type="ECO:0000256" key="4">
    <source>
        <dbReference type="ARBA" id="ARBA00005150"/>
    </source>
</evidence>
<evidence type="ECO:0000259" key="23">
    <source>
        <dbReference type="Pfam" id="PF08245"/>
    </source>
</evidence>
<dbReference type="RefSeq" id="WP_146532493.1">
    <property type="nucleotide sequence ID" value="NZ_SJPX01000001.1"/>
</dbReference>
<comment type="catalytic activity">
    <reaction evidence="19">
        <text>10-formyltetrahydrofolyl-(gamma-L-Glu)(n) + L-glutamate + ATP = 10-formyltetrahydrofolyl-(gamma-L-Glu)(n+1) + ADP + phosphate + H(+)</text>
        <dbReference type="Rhea" id="RHEA:51904"/>
        <dbReference type="Rhea" id="RHEA-COMP:13088"/>
        <dbReference type="Rhea" id="RHEA-COMP:14300"/>
        <dbReference type="ChEBI" id="CHEBI:15378"/>
        <dbReference type="ChEBI" id="CHEBI:29985"/>
        <dbReference type="ChEBI" id="CHEBI:30616"/>
        <dbReference type="ChEBI" id="CHEBI:43474"/>
        <dbReference type="ChEBI" id="CHEBI:134413"/>
        <dbReference type="ChEBI" id="CHEBI:456216"/>
        <dbReference type="EC" id="6.3.2.17"/>
    </reaction>
</comment>
<evidence type="ECO:0000313" key="24">
    <source>
        <dbReference type="EMBL" id="TWU57620.1"/>
    </source>
</evidence>
<comment type="catalytic activity">
    <reaction evidence="20">
        <text>(6R)-5,10-methylenetetrahydrofolyl-(gamma-L-Glu)(n) + L-glutamate + ATP = (6R)-5,10-methylenetetrahydrofolyl-(gamma-L-Glu)(n+1) + ADP + phosphate + H(+)</text>
        <dbReference type="Rhea" id="RHEA:51912"/>
        <dbReference type="Rhea" id="RHEA-COMP:13257"/>
        <dbReference type="Rhea" id="RHEA-COMP:13258"/>
        <dbReference type="ChEBI" id="CHEBI:15378"/>
        <dbReference type="ChEBI" id="CHEBI:29985"/>
        <dbReference type="ChEBI" id="CHEBI:30616"/>
        <dbReference type="ChEBI" id="CHEBI:43474"/>
        <dbReference type="ChEBI" id="CHEBI:136572"/>
        <dbReference type="ChEBI" id="CHEBI:456216"/>
        <dbReference type="EC" id="6.3.2.17"/>
    </reaction>
</comment>
<evidence type="ECO:0000256" key="19">
    <source>
        <dbReference type="ARBA" id="ARBA00047808"/>
    </source>
</evidence>
<dbReference type="Gene3D" id="3.90.190.20">
    <property type="entry name" value="Mur ligase, C-terminal domain"/>
    <property type="match status" value="1"/>
</dbReference>
<evidence type="ECO:0000256" key="21">
    <source>
        <dbReference type="ARBA" id="ARBA00049161"/>
    </source>
</evidence>
<organism evidence="24 25">
    <name type="scientific">Rubripirellula reticaptiva</name>
    <dbReference type="NCBI Taxonomy" id="2528013"/>
    <lineage>
        <taxon>Bacteria</taxon>
        <taxon>Pseudomonadati</taxon>
        <taxon>Planctomycetota</taxon>
        <taxon>Planctomycetia</taxon>
        <taxon>Pirellulales</taxon>
        <taxon>Pirellulaceae</taxon>
        <taxon>Rubripirellula</taxon>
    </lineage>
</organism>
<name>A0A5C6FAQ8_9BACT</name>
<evidence type="ECO:0000256" key="16">
    <source>
        <dbReference type="ARBA" id="ARBA00030592"/>
    </source>
</evidence>
<accession>A0A5C6FAQ8</accession>
<dbReference type="Proteomes" id="UP000317977">
    <property type="component" value="Unassembled WGS sequence"/>
</dbReference>
<reference evidence="24 25" key="1">
    <citation type="submission" date="2019-02" db="EMBL/GenBank/DDBJ databases">
        <title>Deep-cultivation of Planctomycetes and their phenomic and genomic characterization uncovers novel biology.</title>
        <authorList>
            <person name="Wiegand S."/>
            <person name="Jogler M."/>
            <person name="Boedeker C."/>
            <person name="Pinto D."/>
            <person name="Vollmers J."/>
            <person name="Rivas-Marin E."/>
            <person name="Kohn T."/>
            <person name="Peeters S.H."/>
            <person name="Heuer A."/>
            <person name="Rast P."/>
            <person name="Oberbeckmann S."/>
            <person name="Bunk B."/>
            <person name="Jeske O."/>
            <person name="Meyerdierks A."/>
            <person name="Storesund J.E."/>
            <person name="Kallscheuer N."/>
            <person name="Luecker S."/>
            <person name="Lage O.M."/>
            <person name="Pohl T."/>
            <person name="Merkel B.J."/>
            <person name="Hornburger P."/>
            <person name="Mueller R.-W."/>
            <person name="Bruemmer F."/>
            <person name="Labrenz M."/>
            <person name="Spormann A.M."/>
            <person name="Op Den Camp H."/>
            <person name="Overmann J."/>
            <person name="Amann R."/>
            <person name="Jetten M.S.M."/>
            <person name="Mascher T."/>
            <person name="Medema M.H."/>
            <person name="Devos D.P."/>
            <person name="Kaster A.-K."/>
            <person name="Ovreas L."/>
            <person name="Rohde M."/>
            <person name="Galperin M.Y."/>
            <person name="Jogler C."/>
        </authorList>
    </citation>
    <scope>NUCLEOTIDE SEQUENCE [LARGE SCALE GENOMIC DNA]</scope>
    <source>
        <strain evidence="24 25">Poly59</strain>
    </source>
</reference>
<dbReference type="InterPro" id="IPR001645">
    <property type="entry name" value="Folylpolyglutamate_synth"/>
</dbReference>
<evidence type="ECO:0000256" key="15">
    <source>
        <dbReference type="ARBA" id="ARBA00030048"/>
    </source>
</evidence>
<evidence type="ECO:0000256" key="3">
    <source>
        <dbReference type="ARBA" id="ARBA00004799"/>
    </source>
</evidence>
<dbReference type="GO" id="GO:0005524">
    <property type="term" value="F:ATP binding"/>
    <property type="evidence" value="ECO:0007669"/>
    <property type="project" value="UniProtKB-KW"/>
</dbReference>
<evidence type="ECO:0000256" key="17">
    <source>
        <dbReference type="ARBA" id="ARBA00032510"/>
    </source>
</evidence>
<dbReference type="GO" id="GO:0005737">
    <property type="term" value="C:cytoplasm"/>
    <property type="evidence" value="ECO:0007669"/>
    <property type="project" value="TreeGrafter"/>
</dbReference>
<feature type="domain" description="Mur ligase C-terminal" evidence="22">
    <location>
        <begin position="370"/>
        <end position="499"/>
    </location>
</feature>
<keyword evidence="13" id="KW-0460">Magnesium</keyword>
<dbReference type="AlphaFoldDB" id="A0A5C6FAQ8"/>
<evidence type="ECO:0000256" key="13">
    <source>
        <dbReference type="ARBA" id="ARBA00022842"/>
    </source>
</evidence>
<sequence>MLLSFLCDTTLTQPTRHDESTPASSGRDKIDYENALGFLYDRIDYERLTTGTSRYPFRLTRMRELLGRLGLGHFIELAPVTKLASAAERTSDIERASKPAVIHLAGTKGKGSTASMVAAALTAAGLKTGLYTSPHLQQLEERFRVDGQICHPNELISLVDQVRPVDEALMSDGIGAGSFFELTTALSLLHFHHSGCDAVVLETGLGGRLDSTNVCWPDVTAITSIGLDHQHVLGDTLAQIATEKAGIIKPGVPVISGVRADEPAEVIERIAAEKNSPLLKIGRDFTLDWQPNPVWGSQITFHGRTNPLGKTLAAHVAMEGEHQARNAAMAIAIVQVLRNRLPTVIRGDIKSADITDATIAGALANLRCDGRIQRYALSEKTTGIIDAAHNEDSIAALCQTLKRRATTGPVAIVFGTSIDKSSGPMLEQIAELAKHIDLKRIQITRFNGNPRWRPTAELMAQMPDSLRPIAVVNDDPIQACQAGLQAVTPGGMLIVCGSFFLAAETAPWMHSITCEATDAS</sequence>
<dbReference type="PANTHER" id="PTHR11136">
    <property type="entry name" value="FOLYLPOLYGLUTAMATE SYNTHASE-RELATED"/>
    <property type="match status" value="1"/>
</dbReference>
<dbReference type="EC" id="6.3.2.12" evidence="6"/>
<dbReference type="PANTHER" id="PTHR11136:SF0">
    <property type="entry name" value="DIHYDROFOLATE SYNTHETASE-RELATED"/>
    <property type="match status" value="1"/>
</dbReference>
<comment type="catalytic activity">
    <reaction evidence="18">
        <text>(6S)-5,6,7,8-tetrahydrofolyl-(gamma-L-Glu)(n) + L-glutamate + ATP = (6S)-5,6,7,8-tetrahydrofolyl-(gamma-L-Glu)(n+1) + ADP + phosphate + H(+)</text>
        <dbReference type="Rhea" id="RHEA:10580"/>
        <dbReference type="Rhea" id="RHEA-COMP:14738"/>
        <dbReference type="Rhea" id="RHEA-COMP:14740"/>
        <dbReference type="ChEBI" id="CHEBI:15378"/>
        <dbReference type="ChEBI" id="CHEBI:29985"/>
        <dbReference type="ChEBI" id="CHEBI:30616"/>
        <dbReference type="ChEBI" id="CHEBI:43474"/>
        <dbReference type="ChEBI" id="CHEBI:141005"/>
        <dbReference type="ChEBI" id="CHEBI:456216"/>
        <dbReference type="EC" id="6.3.2.17"/>
    </reaction>
</comment>
<evidence type="ECO:0000256" key="11">
    <source>
        <dbReference type="ARBA" id="ARBA00022741"/>
    </source>
</evidence>
<dbReference type="InterPro" id="IPR004101">
    <property type="entry name" value="Mur_ligase_C"/>
</dbReference>
<dbReference type="Gene3D" id="3.40.1190.10">
    <property type="entry name" value="Mur-like, catalytic domain"/>
    <property type="match status" value="1"/>
</dbReference>
<keyword evidence="9 24" id="KW-0436">Ligase</keyword>
<comment type="similarity">
    <text evidence="5">Belongs to the folylpolyglutamate synthase family.</text>
</comment>
<gene>
    <name evidence="24" type="ORF">Poly59_05270</name>
</gene>
<comment type="caution">
    <text evidence="24">The sequence shown here is derived from an EMBL/GenBank/DDBJ whole genome shotgun (WGS) entry which is preliminary data.</text>
</comment>
<dbReference type="GO" id="GO:0046656">
    <property type="term" value="P:folic acid biosynthetic process"/>
    <property type="evidence" value="ECO:0007669"/>
    <property type="project" value="UniProtKB-KW"/>
</dbReference>
<comment type="function">
    <text evidence="2">Functions in two distinct reactions of the de novo folate biosynthetic pathway. Catalyzes the addition of a glutamate residue to dihydropteroate (7,8-dihydropteroate or H2Pte) to form dihydrofolate (7,8-dihydrofolate monoglutamate or H2Pte-Glu). Also catalyzes successive additions of L-glutamate to tetrahydrofolate or 10-formyltetrahydrofolate or 5,10-methylenetetrahydrofolate, leading to folylpolyglutamate derivatives.</text>
</comment>
<dbReference type="GO" id="GO:0046872">
    <property type="term" value="F:metal ion binding"/>
    <property type="evidence" value="ECO:0007669"/>
    <property type="project" value="UniProtKB-KW"/>
</dbReference>
<dbReference type="InterPro" id="IPR036615">
    <property type="entry name" value="Mur_ligase_C_dom_sf"/>
</dbReference>
<protein>
    <recommendedName>
        <fullName evidence="8">Dihydrofolate synthase/folylpolyglutamate synthase</fullName>
        <ecNumber evidence="6">6.3.2.12</ecNumber>
        <ecNumber evidence="7">6.3.2.17</ecNumber>
    </recommendedName>
    <alternativeName>
        <fullName evidence="17">Folylpoly-gamma-glutamate synthetase-dihydrofolate synthetase</fullName>
    </alternativeName>
    <alternativeName>
        <fullName evidence="15">Folylpolyglutamate synthetase</fullName>
    </alternativeName>
    <alternativeName>
        <fullName evidence="16">Tetrahydrofolylpolyglutamate synthase</fullName>
    </alternativeName>
</protein>
<comment type="pathway">
    <text evidence="4">Cofactor biosynthesis; tetrahydrofolylpolyglutamate biosynthesis.</text>
</comment>
<evidence type="ECO:0000256" key="7">
    <source>
        <dbReference type="ARBA" id="ARBA00013025"/>
    </source>
</evidence>
<evidence type="ECO:0000256" key="9">
    <source>
        <dbReference type="ARBA" id="ARBA00022598"/>
    </source>
</evidence>
<evidence type="ECO:0000259" key="22">
    <source>
        <dbReference type="Pfam" id="PF02875"/>
    </source>
</evidence>
<evidence type="ECO:0000256" key="12">
    <source>
        <dbReference type="ARBA" id="ARBA00022840"/>
    </source>
</evidence>
<evidence type="ECO:0000313" key="25">
    <source>
        <dbReference type="Proteomes" id="UP000317977"/>
    </source>
</evidence>
<evidence type="ECO:0000256" key="14">
    <source>
        <dbReference type="ARBA" id="ARBA00022909"/>
    </source>
</evidence>
<evidence type="ECO:0000256" key="6">
    <source>
        <dbReference type="ARBA" id="ARBA00013023"/>
    </source>
</evidence>
<evidence type="ECO:0000256" key="18">
    <source>
        <dbReference type="ARBA" id="ARBA00047493"/>
    </source>
</evidence>
<evidence type="ECO:0000256" key="20">
    <source>
        <dbReference type="ARBA" id="ARBA00049035"/>
    </source>
</evidence>
<dbReference type="EC" id="6.3.2.17" evidence="7"/>
<keyword evidence="14" id="KW-0289">Folate biosynthesis</keyword>
<evidence type="ECO:0000256" key="1">
    <source>
        <dbReference type="ARBA" id="ARBA00001946"/>
    </source>
</evidence>
<keyword evidence="12" id="KW-0067">ATP-binding</keyword>
<dbReference type="InterPro" id="IPR013221">
    <property type="entry name" value="Mur_ligase_cen"/>
</dbReference>
<dbReference type="OrthoDB" id="9809356at2"/>
<feature type="domain" description="Mur ligase central" evidence="23">
    <location>
        <begin position="105"/>
        <end position="333"/>
    </location>
</feature>
<dbReference type="GO" id="GO:0004326">
    <property type="term" value="F:tetrahydrofolylpolyglutamate synthase activity"/>
    <property type="evidence" value="ECO:0007669"/>
    <property type="project" value="UniProtKB-EC"/>
</dbReference>
<keyword evidence="11" id="KW-0547">Nucleotide-binding</keyword>
<comment type="pathway">
    <text evidence="3">Cofactor biosynthesis; tetrahydrofolate biosynthesis; 7,8-dihydrofolate from 2-amino-4-hydroxy-6-hydroxymethyl-7,8-dihydropteridine diphosphate and 4-aminobenzoate: step 2/2.</text>
</comment>
<dbReference type="GO" id="GO:0008841">
    <property type="term" value="F:dihydrofolate synthase activity"/>
    <property type="evidence" value="ECO:0007669"/>
    <property type="project" value="UniProtKB-EC"/>
</dbReference>
<dbReference type="FunFam" id="3.40.1190.10:FF:000011">
    <property type="entry name" value="Folylpolyglutamate synthase/dihydrofolate synthase"/>
    <property type="match status" value="1"/>
</dbReference>